<dbReference type="GO" id="GO:0016791">
    <property type="term" value="F:phosphatase activity"/>
    <property type="evidence" value="ECO:0007669"/>
    <property type="project" value="TreeGrafter"/>
</dbReference>
<feature type="compositionally biased region" description="Gly residues" evidence="1">
    <location>
        <begin position="253"/>
        <end position="262"/>
    </location>
</feature>
<evidence type="ECO:0000313" key="2">
    <source>
        <dbReference type="EMBL" id="QDP97340.1"/>
    </source>
</evidence>
<reference evidence="2 3" key="1">
    <citation type="submission" date="2019-07" db="EMBL/GenBank/DDBJ databases">
        <title>Microlunatus dokdonensis sp. nov. isolated from the rhizospheric soil of the wild plant Elymus tsukushiensis.</title>
        <authorList>
            <person name="Ghim S.-Y."/>
            <person name="Hwang Y.-J."/>
            <person name="Son J.-S."/>
            <person name="Shin J.-H."/>
        </authorList>
    </citation>
    <scope>NUCLEOTIDE SEQUENCE [LARGE SCALE GENOMIC DNA]</scope>
    <source>
        <strain evidence="2 3">KUDC0627</strain>
    </source>
</reference>
<keyword evidence="3" id="KW-1185">Reference proteome</keyword>
<protein>
    <submittedName>
        <fullName evidence="2">MSMEG_4193 family putative phosphomutase</fullName>
    </submittedName>
</protein>
<dbReference type="GO" id="GO:0005737">
    <property type="term" value="C:cytoplasm"/>
    <property type="evidence" value="ECO:0007669"/>
    <property type="project" value="TreeGrafter"/>
</dbReference>
<proteinExistence type="predicted"/>
<dbReference type="AlphaFoldDB" id="A0A516Q1N4"/>
<organism evidence="2 3">
    <name type="scientific">Microlunatus elymi</name>
    <dbReference type="NCBI Taxonomy" id="2596828"/>
    <lineage>
        <taxon>Bacteria</taxon>
        <taxon>Bacillati</taxon>
        <taxon>Actinomycetota</taxon>
        <taxon>Actinomycetes</taxon>
        <taxon>Propionibacteriales</taxon>
        <taxon>Propionibacteriaceae</taxon>
        <taxon>Microlunatus</taxon>
    </lineage>
</organism>
<gene>
    <name evidence="2" type="ORF">FOE78_16690</name>
</gene>
<evidence type="ECO:0000256" key="1">
    <source>
        <dbReference type="SAM" id="MobiDB-lite"/>
    </source>
</evidence>
<dbReference type="SMART" id="SM00855">
    <property type="entry name" value="PGAM"/>
    <property type="match status" value="1"/>
</dbReference>
<dbReference type="InterPro" id="IPR050275">
    <property type="entry name" value="PGM_Phosphatase"/>
</dbReference>
<accession>A0A516Q1N4</accession>
<feature type="region of interest" description="Disordered" evidence="1">
    <location>
        <begin position="226"/>
        <end position="262"/>
    </location>
</feature>
<dbReference type="RefSeq" id="WP_143987299.1">
    <property type="nucleotide sequence ID" value="NZ_CP041692.1"/>
</dbReference>
<dbReference type="Proteomes" id="UP000319263">
    <property type="component" value="Chromosome"/>
</dbReference>
<dbReference type="InterPro" id="IPR013078">
    <property type="entry name" value="His_Pase_superF_clade-1"/>
</dbReference>
<dbReference type="EMBL" id="CP041692">
    <property type="protein sequence ID" value="QDP97340.1"/>
    <property type="molecule type" value="Genomic_DNA"/>
</dbReference>
<feature type="compositionally biased region" description="Basic residues" evidence="1">
    <location>
        <begin position="226"/>
        <end position="242"/>
    </location>
</feature>
<dbReference type="InterPro" id="IPR022492">
    <property type="entry name" value="Phosphomutase_MSMEG4193_put"/>
</dbReference>
<dbReference type="PANTHER" id="PTHR48100:SF2">
    <property type="entry name" value="CONSERVED PROTEIN"/>
    <property type="match status" value="1"/>
</dbReference>
<dbReference type="KEGG" id="mik:FOE78_16690"/>
<dbReference type="Pfam" id="PF00300">
    <property type="entry name" value="His_Phos_1"/>
    <property type="match status" value="1"/>
</dbReference>
<name>A0A516Q1N4_9ACTN</name>
<evidence type="ECO:0000313" key="3">
    <source>
        <dbReference type="Proteomes" id="UP000319263"/>
    </source>
</evidence>
<dbReference type="OrthoDB" id="4120859at2"/>
<sequence length="262" mass="27553">MTTVLLVRHGRTAANATGVLAGRSPGVELDEVGVQQAAVSADRIAALPIRAIVSSPLRRCRQTAKAIADARRLCLPGTDGRADTQPLPVTAEAGLIECGYGSWTGRKLSELAKEKLWRTVQQQPSAVRFPDGEAMTEMSARAVATVRGWDSKLGAEFGDDALWVAVSHGDVIKAILADALGMHLDAFQRIMVDPASISVIHYADTRPFVLRMNSVGQDLATLIPKPVKKSGPVKKTAGKGRSRPTGGEQDAAVGGGLGTGDV</sequence>
<dbReference type="NCBIfam" id="TIGR03848">
    <property type="entry name" value="MSMEG_4193"/>
    <property type="match status" value="1"/>
</dbReference>
<dbReference type="Gene3D" id="3.40.50.1240">
    <property type="entry name" value="Phosphoglycerate mutase-like"/>
    <property type="match status" value="1"/>
</dbReference>
<dbReference type="InterPro" id="IPR029033">
    <property type="entry name" value="His_PPase_superfam"/>
</dbReference>
<dbReference type="CDD" id="cd07067">
    <property type="entry name" value="HP_PGM_like"/>
    <property type="match status" value="1"/>
</dbReference>
<dbReference type="PANTHER" id="PTHR48100">
    <property type="entry name" value="BROAD-SPECIFICITY PHOSPHATASE YOR283W-RELATED"/>
    <property type="match status" value="1"/>
</dbReference>
<dbReference type="SUPFAM" id="SSF53254">
    <property type="entry name" value="Phosphoglycerate mutase-like"/>
    <property type="match status" value="1"/>
</dbReference>